<protein>
    <recommendedName>
        <fullName evidence="2">Type II methyltransferase M.TaqI-like domain-containing protein</fullName>
    </recommendedName>
</protein>
<dbReference type="InterPro" id="IPR011639">
    <property type="entry name" value="MethylTrfase_TaqI-like_dom"/>
</dbReference>
<accession>A0ABX0G8G9</accession>
<dbReference type="InterPro" id="IPR029063">
    <property type="entry name" value="SAM-dependent_MTases_sf"/>
</dbReference>
<dbReference type="CDD" id="cd02440">
    <property type="entry name" value="AdoMet_MTases"/>
    <property type="match status" value="1"/>
</dbReference>
<name>A0ABX0G8G9_9RHOB</name>
<dbReference type="EMBL" id="JAANHS010000007">
    <property type="protein sequence ID" value="NHB77158.1"/>
    <property type="molecule type" value="Genomic_DNA"/>
</dbReference>
<organism evidence="3 4">
    <name type="scientific">Rhodobacter calidifons</name>
    <dbReference type="NCBI Taxonomy" id="2715277"/>
    <lineage>
        <taxon>Bacteria</taxon>
        <taxon>Pseudomonadati</taxon>
        <taxon>Pseudomonadota</taxon>
        <taxon>Alphaproteobacteria</taxon>
        <taxon>Rhodobacterales</taxon>
        <taxon>Rhodobacter group</taxon>
        <taxon>Rhodobacter</taxon>
    </lineage>
</organism>
<dbReference type="SUPFAM" id="SSF53335">
    <property type="entry name" value="S-adenosyl-L-methionine-dependent methyltransferases"/>
    <property type="match status" value="1"/>
</dbReference>
<feature type="compositionally biased region" description="Basic residues" evidence="1">
    <location>
        <begin position="268"/>
        <end position="277"/>
    </location>
</feature>
<dbReference type="PRINTS" id="PR00507">
    <property type="entry name" value="N12N6MTFRASE"/>
</dbReference>
<dbReference type="Gene3D" id="3.40.50.150">
    <property type="entry name" value="Vaccinia Virus protein VP39"/>
    <property type="match status" value="1"/>
</dbReference>
<sequence length="277" mass="29331">MFAGGMGLAETALVVADGQRREVSPGLDEDGRKRLGQFMTPATVARMLAGQFDMPGEVRLLDAGAGMGALTAAFVEAACSGEVRPRSIAVTCYEVDPGMVAILRETLARCASDCARAGIDFHAEVVADDYILRSAEPLLAAAGRFNCAILNPPYGKINTGSRWRAALRSQGIETVNLYTAFVALALQQLEHGGQLVAITPRCWAMPPPSPSTPLLPPGLGSRCGWPSCCPPTGSCTGPRSCWPCPTSPATRRIGGKPRIARQQAVRPQPRRAPHRLG</sequence>
<evidence type="ECO:0000259" key="2">
    <source>
        <dbReference type="Pfam" id="PF07669"/>
    </source>
</evidence>
<reference evidence="3 4" key="1">
    <citation type="journal article" date="2022" name="Microorganisms">
        <title>Genome Sequence and Characterization of a Xanthorhodopsin-Containing, Aerobic Anoxygenic Phototrophic Rhodobacter Species, Isolated from Mesophilic Conditions at Yellowstone National Park.</title>
        <authorList>
            <person name="Kyndt J.A."/>
            <person name="Robertson S."/>
            <person name="Shoffstall I.B."/>
            <person name="Ramaley R.F."/>
            <person name="Meyer T.E."/>
        </authorList>
    </citation>
    <scope>NUCLEOTIDE SEQUENCE [LARGE SCALE GENOMIC DNA]</scope>
    <source>
        <strain evidence="3 4">M37P</strain>
    </source>
</reference>
<comment type="caution">
    <text evidence="3">The sequence shown here is derived from an EMBL/GenBank/DDBJ whole genome shotgun (WGS) entry which is preliminary data.</text>
</comment>
<dbReference type="Proteomes" id="UP001515660">
    <property type="component" value="Unassembled WGS sequence"/>
</dbReference>
<dbReference type="Pfam" id="PF07669">
    <property type="entry name" value="Eco57I"/>
    <property type="match status" value="1"/>
</dbReference>
<evidence type="ECO:0000313" key="4">
    <source>
        <dbReference type="Proteomes" id="UP001515660"/>
    </source>
</evidence>
<gene>
    <name evidence="3" type="ORF">G8O29_10450</name>
</gene>
<proteinExistence type="predicted"/>
<keyword evidence="4" id="KW-1185">Reference proteome</keyword>
<feature type="domain" description="Type II methyltransferase M.TaqI-like" evidence="2">
    <location>
        <begin position="140"/>
        <end position="204"/>
    </location>
</feature>
<evidence type="ECO:0000313" key="3">
    <source>
        <dbReference type="EMBL" id="NHB77158.1"/>
    </source>
</evidence>
<evidence type="ECO:0000256" key="1">
    <source>
        <dbReference type="SAM" id="MobiDB-lite"/>
    </source>
</evidence>
<feature type="region of interest" description="Disordered" evidence="1">
    <location>
        <begin position="252"/>
        <end position="277"/>
    </location>
</feature>